<dbReference type="InterPro" id="IPR050778">
    <property type="entry name" value="Cueball_EGF_LRP_Nidogen"/>
</dbReference>
<reference evidence="1" key="1">
    <citation type="submission" date="2021-01" db="EMBL/GenBank/DDBJ databases">
        <authorList>
            <person name="Corre E."/>
            <person name="Pelletier E."/>
            <person name="Niang G."/>
            <person name="Scheremetjew M."/>
            <person name="Finn R."/>
            <person name="Kale V."/>
            <person name="Holt S."/>
            <person name="Cochrane G."/>
            <person name="Meng A."/>
            <person name="Brown T."/>
            <person name="Cohen L."/>
        </authorList>
    </citation>
    <scope>NUCLEOTIDE SEQUENCE</scope>
    <source>
        <strain evidence="1">CCMP281</strain>
    </source>
</reference>
<dbReference type="PANTHER" id="PTHR46513:SF41">
    <property type="entry name" value="LOW-DENSITY LIPOPROTEIN RECEPTOR-RELATED PROTEIN"/>
    <property type="match status" value="1"/>
</dbReference>
<name>A0A7S3BPQ2_9EUKA</name>
<dbReference type="AlphaFoldDB" id="A0A7S3BPQ2"/>
<organism evidence="1">
    <name type="scientific">Haptolina ericina</name>
    <dbReference type="NCBI Taxonomy" id="156174"/>
    <lineage>
        <taxon>Eukaryota</taxon>
        <taxon>Haptista</taxon>
        <taxon>Haptophyta</taxon>
        <taxon>Prymnesiophyceae</taxon>
        <taxon>Prymnesiales</taxon>
        <taxon>Prymnesiaceae</taxon>
        <taxon>Haptolina</taxon>
    </lineage>
</organism>
<protein>
    <submittedName>
        <fullName evidence="1">Uncharacterized protein</fullName>
    </submittedName>
</protein>
<dbReference type="EMBL" id="HBHX01060989">
    <property type="protein sequence ID" value="CAE0141268.1"/>
    <property type="molecule type" value="Transcribed_RNA"/>
</dbReference>
<dbReference type="Gene3D" id="2.120.10.30">
    <property type="entry name" value="TolB, C-terminal domain"/>
    <property type="match status" value="2"/>
</dbReference>
<evidence type="ECO:0000313" key="1">
    <source>
        <dbReference type="EMBL" id="CAE0141268.1"/>
    </source>
</evidence>
<dbReference type="SUPFAM" id="SSF63825">
    <property type="entry name" value="YWTD domain"/>
    <property type="match status" value="1"/>
</dbReference>
<dbReference type="PANTHER" id="PTHR46513">
    <property type="entry name" value="VITELLOGENIN RECEPTOR-LIKE PROTEIN-RELATED-RELATED"/>
    <property type="match status" value="1"/>
</dbReference>
<dbReference type="InterPro" id="IPR011042">
    <property type="entry name" value="6-blade_b-propeller_TolB-like"/>
</dbReference>
<accession>A0A7S3BPQ2</accession>
<sequence>MCVLRPSAAGNCSSVQTAHTGVEVVSGLAVDPVGRALYWADGAALRVRSAPLAADGTALSAATVDVVSLVYMPAAIALDSGPEADARTQAIYYIEQRAPASVRRRALNGSSQAEVLVEYSLSRPRGLAVAAQVRRWFVVDSGMQTLSMAPIDAVNISAATLTLLLQDGAWQPRGVAVPSTLQVRQDVSLETSAAAASPRSYSLQQLRRTAPACVMATVLALWLANPFR</sequence>
<gene>
    <name evidence="1" type="ORF">HERI1096_LOCUS33728</name>
</gene>
<proteinExistence type="predicted"/>